<keyword evidence="3" id="KW-1185">Reference proteome</keyword>
<dbReference type="InterPro" id="IPR023346">
    <property type="entry name" value="Lysozyme-like_dom_sf"/>
</dbReference>
<dbReference type="SUPFAM" id="SSF53955">
    <property type="entry name" value="Lysozyme-like"/>
    <property type="match status" value="1"/>
</dbReference>
<dbReference type="RefSeq" id="WP_260728887.1">
    <property type="nucleotide sequence ID" value="NZ_BAAABS010000089.1"/>
</dbReference>
<dbReference type="Gene3D" id="1.10.530.10">
    <property type="match status" value="1"/>
</dbReference>
<evidence type="ECO:0000259" key="1">
    <source>
        <dbReference type="Pfam" id="PF01464"/>
    </source>
</evidence>
<evidence type="ECO:0000313" key="2">
    <source>
        <dbReference type="EMBL" id="UWZ39476.1"/>
    </source>
</evidence>
<sequence length="452" mass="50102">MHDVEPGLMRLNGEEFGRVVRLIESALPTLTEARSAVQWQADAADLYRARMGEAESLAHELREGFLRASNAVLQYAEALAEAKTEMEIGDAANDGLRELIKEVANTQSKRVRDSEPLSQWEDLRKITSLFDRQVEEDYQDKINKMRVQADSLYYEAAGAYSRVRDIEQNARQIFVAEMHSAFKRLPDFKADSNAAKNIIKRAPGVLAEMNDAGLQNPESRLPGQGFVPRFGVDAPGDMTDFHQDIRDASGSFVVNEPAEWGVADAVHGKYIDPAHEQKYKLAWIRANQELIQGVAYQYGIPAELLAGIIYQEAGGKPPVLDHTADWVRRNTPLGGKDADDTSFGLMGIQVDTAAVALGYDPAHLTDSQRAEIIKSLDEPKESIVIAAKVLADAKDTTDCANTDPKQMTFDQQRELAARYNGGPDWNKEIAQSYADDFANSRTDVNLVLYAPD</sequence>
<gene>
    <name evidence="2" type="ORF">Drose_15290</name>
</gene>
<dbReference type="InterPro" id="IPR008258">
    <property type="entry name" value="Transglycosylase_SLT_dom_1"/>
</dbReference>
<reference evidence="2" key="1">
    <citation type="submission" date="2021-04" db="EMBL/GenBank/DDBJ databases">
        <title>Biosynthetic gene clusters of Dactylosporangioum roseum.</title>
        <authorList>
            <person name="Hartkoorn R.C."/>
            <person name="Beaudoing E."/>
            <person name="Hot D."/>
            <person name="Moureu S."/>
        </authorList>
    </citation>
    <scope>NUCLEOTIDE SEQUENCE</scope>
    <source>
        <strain evidence="2">NRRL B-16295</strain>
    </source>
</reference>
<dbReference type="EMBL" id="CP073721">
    <property type="protein sequence ID" value="UWZ39476.1"/>
    <property type="molecule type" value="Genomic_DNA"/>
</dbReference>
<proteinExistence type="predicted"/>
<organism evidence="2 3">
    <name type="scientific">Dactylosporangium roseum</name>
    <dbReference type="NCBI Taxonomy" id="47989"/>
    <lineage>
        <taxon>Bacteria</taxon>
        <taxon>Bacillati</taxon>
        <taxon>Actinomycetota</taxon>
        <taxon>Actinomycetes</taxon>
        <taxon>Micromonosporales</taxon>
        <taxon>Micromonosporaceae</taxon>
        <taxon>Dactylosporangium</taxon>
    </lineage>
</organism>
<dbReference type="Pfam" id="PF01464">
    <property type="entry name" value="SLT"/>
    <property type="match status" value="1"/>
</dbReference>
<name>A0ABY5ZBR2_9ACTN</name>
<feature type="domain" description="Transglycosylase SLT" evidence="1">
    <location>
        <begin position="290"/>
        <end position="435"/>
    </location>
</feature>
<dbReference type="Proteomes" id="UP001058271">
    <property type="component" value="Chromosome"/>
</dbReference>
<protein>
    <submittedName>
        <fullName evidence="2">Transglycosylase SLT domain-containing protein</fullName>
    </submittedName>
</protein>
<accession>A0ABY5ZBR2</accession>
<evidence type="ECO:0000313" key="3">
    <source>
        <dbReference type="Proteomes" id="UP001058271"/>
    </source>
</evidence>